<dbReference type="OrthoDB" id="361944at2"/>
<dbReference type="STRING" id="728005.SAMN04488059_11865"/>
<dbReference type="Proteomes" id="UP000182258">
    <property type="component" value="Unassembled WGS sequence"/>
</dbReference>
<name>A0A1I1P9A5_9HYPH</name>
<proteinExistence type="predicted"/>
<accession>A0A1I1P9A5</accession>
<feature type="compositionally biased region" description="Basic and acidic residues" evidence="1">
    <location>
        <begin position="1"/>
        <end position="10"/>
    </location>
</feature>
<evidence type="ECO:0000313" key="2">
    <source>
        <dbReference type="EMBL" id="SFD04238.1"/>
    </source>
</evidence>
<dbReference type="Pfam" id="PF14384">
    <property type="entry name" value="BrnA_antitoxin"/>
    <property type="match status" value="1"/>
</dbReference>
<feature type="region of interest" description="Disordered" evidence="1">
    <location>
        <begin position="1"/>
        <end position="25"/>
    </location>
</feature>
<gene>
    <name evidence="2" type="ORF">SAMN04488059_11865</name>
</gene>
<reference evidence="2 3" key="1">
    <citation type="submission" date="2016-10" db="EMBL/GenBank/DDBJ databases">
        <authorList>
            <person name="de Groot N.N."/>
        </authorList>
    </citation>
    <scope>NUCLEOTIDE SEQUENCE [LARGE SCALE GENOMIC DNA]</scope>
    <source>
        <strain evidence="2 3">CGMCC 1.10210</strain>
    </source>
</reference>
<dbReference type="InterPro" id="IPR025528">
    <property type="entry name" value="BrnA_antitoxin"/>
</dbReference>
<evidence type="ECO:0000256" key="1">
    <source>
        <dbReference type="SAM" id="MobiDB-lite"/>
    </source>
</evidence>
<dbReference type="AlphaFoldDB" id="A0A1I1P9A5"/>
<dbReference type="RefSeq" id="WP_082101962.1">
    <property type="nucleotide sequence ID" value="NZ_FOMB01000018.1"/>
</dbReference>
<protein>
    <submittedName>
        <fullName evidence="2">Uncharacterized conserved protein, DUF4415 family</fullName>
    </submittedName>
</protein>
<evidence type="ECO:0000313" key="3">
    <source>
        <dbReference type="Proteomes" id="UP000182258"/>
    </source>
</evidence>
<organism evidence="2 3">
    <name type="scientific">Devosia psychrophila</name>
    <dbReference type="NCBI Taxonomy" id="728005"/>
    <lineage>
        <taxon>Bacteria</taxon>
        <taxon>Pseudomonadati</taxon>
        <taxon>Pseudomonadota</taxon>
        <taxon>Alphaproteobacteria</taxon>
        <taxon>Hyphomicrobiales</taxon>
        <taxon>Devosiaceae</taxon>
        <taxon>Devosia</taxon>
    </lineage>
</organism>
<dbReference type="EMBL" id="FOMB01000018">
    <property type="protein sequence ID" value="SFD04238.1"/>
    <property type="molecule type" value="Genomic_DNA"/>
</dbReference>
<sequence length="116" mass="12834">MGASARDIKPARIPGTLEGRLPGESLDDFEKRVGDDIPEATDADFARARPISDFPDLLEALNNARARGQRGAQKSEVKDRIGLRLDHTIVEHFRATGPGWQSRINDVLAEHIKKHS</sequence>